<dbReference type="InterPro" id="IPR025453">
    <property type="entry name" value="DUF4309"/>
</dbReference>
<dbReference type="RefSeq" id="WP_113056187.1">
    <property type="nucleotide sequence ID" value="NZ_QEVW01000029.1"/>
</dbReference>
<evidence type="ECO:0000313" key="1">
    <source>
        <dbReference type="EMBL" id="RAW09967.1"/>
    </source>
</evidence>
<comment type="caution">
    <text evidence="1">The sequence shown here is derived from an EMBL/GenBank/DDBJ whole genome shotgun (WGS) entry which is preliminary data.</text>
</comment>
<reference evidence="1 2" key="1">
    <citation type="submission" date="2018-04" db="EMBL/GenBank/DDBJ databases">
        <title>Paenibacillus taichungensis Genome sequencing and assembly.</title>
        <authorList>
            <person name="Xu J."/>
            <person name="Rensing C."/>
            <person name="Mazhar H.S."/>
        </authorList>
    </citation>
    <scope>NUCLEOTIDE SEQUENCE [LARGE SCALE GENOMIC DNA]</scope>
    <source>
        <strain evidence="1 2">NC1</strain>
    </source>
</reference>
<sequence length="380" mass="43765">MIYSKYYRKWNLLAILIFASITLCTLLMLPTTAAAKEKQLSADQLKSKSRLSFTLRDANQTSYTVYIFADDEKKSTLTEPNDWTNNKTGDKSYSGTYRAVLLKKGAKYGTVQTTKLPIETIILPQTWNYTIQGKESGTPDLLMLTDWGTSNFNEVHTYIIRFGVLQPIKFTDNKGKKISDTYWASRNNGIRSLSGSRVQFKFYNNMQFKYAVDTFKLNVNKLELRLNDTRYLDQSSWPNSGMGDRSYLESLKAAASKGMLPGRSDIKIGMTLKSVQNNLNKPKSRGNEEWGAFYYYPQFGLGFDSYMHELNAKSRVAILQLYNEKQNLAPQNVRLWLGKPSNEYYNEAFGGYEMTYRLGKHTLVFNYEEEDDLIDFTNIY</sequence>
<dbReference type="Pfam" id="PF14172">
    <property type="entry name" value="DUF4309"/>
    <property type="match status" value="1"/>
</dbReference>
<gene>
    <name evidence="1" type="ORF">DC345_29635</name>
</gene>
<accession>A0A329QCI5</accession>
<proteinExistence type="predicted"/>
<dbReference type="Proteomes" id="UP000250642">
    <property type="component" value="Unassembled WGS sequence"/>
</dbReference>
<organism evidence="1 2">
    <name type="scientific">Paenibacillus taichungensis</name>
    <dbReference type="NCBI Taxonomy" id="484184"/>
    <lineage>
        <taxon>Bacteria</taxon>
        <taxon>Bacillati</taxon>
        <taxon>Bacillota</taxon>
        <taxon>Bacilli</taxon>
        <taxon>Bacillales</taxon>
        <taxon>Paenibacillaceae</taxon>
        <taxon>Paenibacillus</taxon>
    </lineage>
</organism>
<dbReference type="EMBL" id="QEVW01000029">
    <property type="protein sequence ID" value="RAW09967.1"/>
    <property type="molecule type" value="Genomic_DNA"/>
</dbReference>
<evidence type="ECO:0008006" key="3">
    <source>
        <dbReference type="Google" id="ProtNLM"/>
    </source>
</evidence>
<dbReference type="AlphaFoldDB" id="A0A329QCI5"/>
<name>A0A329QCI5_9BACL</name>
<protein>
    <recommendedName>
        <fullName evidence="3">DUF4309 domain-containing protein</fullName>
    </recommendedName>
</protein>
<evidence type="ECO:0000313" key="2">
    <source>
        <dbReference type="Proteomes" id="UP000250642"/>
    </source>
</evidence>